<dbReference type="InterPro" id="IPR011032">
    <property type="entry name" value="GroES-like_sf"/>
</dbReference>
<dbReference type="SUPFAM" id="SSF50129">
    <property type="entry name" value="GroES-like"/>
    <property type="match status" value="1"/>
</dbReference>
<dbReference type="Gene3D" id="3.90.180.10">
    <property type="entry name" value="Medium-chain alcohol dehydrogenases, catalytic domain"/>
    <property type="match status" value="1"/>
</dbReference>
<keyword evidence="1" id="KW-0521">NADP</keyword>
<dbReference type="SUPFAM" id="SSF51735">
    <property type="entry name" value="NAD(P)-binding Rossmann-fold domains"/>
    <property type="match status" value="1"/>
</dbReference>
<dbReference type="InterPro" id="IPR020843">
    <property type="entry name" value="ER"/>
</dbReference>
<dbReference type="Proteomes" id="UP000730481">
    <property type="component" value="Unassembled WGS sequence"/>
</dbReference>
<organism evidence="4 5">
    <name type="scientific">Fusarium beomiforme</name>
    <dbReference type="NCBI Taxonomy" id="44412"/>
    <lineage>
        <taxon>Eukaryota</taxon>
        <taxon>Fungi</taxon>
        <taxon>Dikarya</taxon>
        <taxon>Ascomycota</taxon>
        <taxon>Pezizomycotina</taxon>
        <taxon>Sordariomycetes</taxon>
        <taxon>Hypocreomycetidae</taxon>
        <taxon>Hypocreales</taxon>
        <taxon>Nectriaceae</taxon>
        <taxon>Fusarium</taxon>
        <taxon>Fusarium burgessii species complex</taxon>
    </lineage>
</organism>
<proteinExistence type="predicted"/>
<evidence type="ECO:0000256" key="2">
    <source>
        <dbReference type="ARBA" id="ARBA00023002"/>
    </source>
</evidence>
<evidence type="ECO:0000313" key="5">
    <source>
        <dbReference type="Proteomes" id="UP000730481"/>
    </source>
</evidence>
<keyword evidence="5" id="KW-1185">Reference proteome</keyword>
<name>A0A9P5AHB1_9HYPO</name>
<dbReference type="Pfam" id="PF08240">
    <property type="entry name" value="ADH_N"/>
    <property type="match status" value="1"/>
</dbReference>
<dbReference type="GO" id="GO:0016651">
    <property type="term" value="F:oxidoreductase activity, acting on NAD(P)H"/>
    <property type="evidence" value="ECO:0007669"/>
    <property type="project" value="TreeGrafter"/>
</dbReference>
<reference evidence="4" key="1">
    <citation type="journal article" date="2017" name="Mycologia">
        <title>Fusarium algeriense, sp. nov., a novel toxigenic crown rot pathogen of durum wheat from Algeria is nested in the Fusarium burgessii species complex.</title>
        <authorList>
            <person name="Laraba I."/>
            <person name="Keddad A."/>
            <person name="Boureghda H."/>
            <person name="Abdallah N."/>
            <person name="Vaughan M.M."/>
            <person name="Proctor R.H."/>
            <person name="Busman M."/>
            <person name="O'Donnell K."/>
        </authorList>
    </citation>
    <scope>NUCLEOTIDE SEQUENCE</scope>
    <source>
        <strain evidence="4">NRRL 25174</strain>
    </source>
</reference>
<dbReference type="Gene3D" id="3.40.50.720">
    <property type="entry name" value="NAD(P)-binding Rossmann-like Domain"/>
    <property type="match status" value="1"/>
</dbReference>
<dbReference type="InterPro" id="IPR013154">
    <property type="entry name" value="ADH-like_N"/>
</dbReference>
<evidence type="ECO:0000313" key="4">
    <source>
        <dbReference type="EMBL" id="KAF4338717.1"/>
    </source>
</evidence>
<gene>
    <name evidence="4" type="ORF">FBEOM_7423</name>
</gene>
<accession>A0A9P5AHB1</accession>
<dbReference type="GO" id="GO:0070402">
    <property type="term" value="F:NADPH binding"/>
    <property type="evidence" value="ECO:0007669"/>
    <property type="project" value="TreeGrafter"/>
</dbReference>
<keyword evidence="2" id="KW-0560">Oxidoreductase</keyword>
<reference evidence="4" key="2">
    <citation type="submission" date="2020-02" db="EMBL/GenBank/DDBJ databases">
        <title>Identification and distribution of gene clusters putatively required for synthesis of sphingolipid metabolism inhibitors in phylogenetically diverse species of the filamentous fungus Fusarium.</title>
        <authorList>
            <person name="Kim H.-S."/>
            <person name="Busman M."/>
            <person name="Brown D.W."/>
            <person name="Divon H."/>
            <person name="Uhlig S."/>
            <person name="Proctor R.H."/>
        </authorList>
    </citation>
    <scope>NUCLEOTIDE SEQUENCE</scope>
    <source>
        <strain evidence="4">NRRL 25174</strain>
    </source>
</reference>
<protein>
    <submittedName>
        <fullName evidence="4">Oxidoreductase</fullName>
    </submittedName>
</protein>
<dbReference type="OrthoDB" id="191139at2759"/>
<feature type="domain" description="Enoyl reductase (ER)" evidence="3">
    <location>
        <begin position="16"/>
        <end position="362"/>
    </location>
</feature>
<dbReference type="SMART" id="SM00829">
    <property type="entry name" value="PKS_ER"/>
    <property type="match status" value="1"/>
</dbReference>
<dbReference type="InterPro" id="IPR036291">
    <property type="entry name" value="NAD(P)-bd_dom_sf"/>
</dbReference>
<comment type="caution">
    <text evidence="4">The sequence shown here is derived from an EMBL/GenBank/DDBJ whole genome shotgun (WGS) entry which is preliminary data.</text>
</comment>
<evidence type="ECO:0000256" key="1">
    <source>
        <dbReference type="ARBA" id="ARBA00022857"/>
    </source>
</evidence>
<evidence type="ECO:0000259" key="3">
    <source>
        <dbReference type="SMART" id="SM00829"/>
    </source>
</evidence>
<dbReference type="PANTHER" id="PTHR48106">
    <property type="entry name" value="QUINONE OXIDOREDUCTASE PIG3-RELATED"/>
    <property type="match status" value="1"/>
</dbReference>
<dbReference type="EMBL" id="PVQB02000336">
    <property type="protein sequence ID" value="KAF4338717.1"/>
    <property type="molecule type" value="Genomic_DNA"/>
</dbReference>
<sequence length="364" mass="39947">MSKLPSTTRTLVAPKRCLPAEYTIIEQPIPKITQPNQLLLRIKAVAINTGETQFASGQFDLMFKASFPLPFGMEGSGVVVAVGSAVTEFKVGDEVYGMEFEKPHLSRPPAAWASTYAITEPQFLHKKPAHVSFEAAAAVPALAVTAYQTIRRGLQLQGRDSLAGQTVYIPAALSASGSTAIQVARNYFGAEKIISTVSTPKMGLVEEYLPGMVNQLYDYKTQDIVKLIGRGTVDFAVSTQFSTLNESISVLKTDGILMSIASLPKAKVMEEMLGPKFPAWLGWILDFLQYWYTWKLRGTKIQYEFLSGHPGQWEDMEVVADMVAKGMVKAVNTAVDMDDLEEVRKGCQMTFKSKGGLGKFVVRP</sequence>
<dbReference type="AlphaFoldDB" id="A0A9P5AHB1"/>